<reference evidence="1 2" key="1">
    <citation type="submission" date="2019-03" db="EMBL/GenBank/DDBJ databases">
        <title>Genomics of glacier-inhabiting Cryobacterium strains.</title>
        <authorList>
            <person name="Liu Q."/>
            <person name="Xin Y.-H."/>
        </authorList>
    </citation>
    <scope>NUCLEOTIDE SEQUENCE [LARGE SCALE GENOMIC DNA]</scope>
    <source>
        <strain evidence="1 2">TMT4-23</strain>
    </source>
</reference>
<gene>
    <name evidence="1" type="ORF">E3O65_16375</name>
</gene>
<organism evidence="1 2">
    <name type="scientific">Cryobacterium breve</name>
    <dbReference type="NCBI Taxonomy" id="1259258"/>
    <lineage>
        <taxon>Bacteria</taxon>
        <taxon>Bacillati</taxon>
        <taxon>Actinomycetota</taxon>
        <taxon>Actinomycetes</taxon>
        <taxon>Micrococcales</taxon>
        <taxon>Microbacteriaceae</taxon>
        <taxon>Cryobacterium</taxon>
    </lineage>
</organism>
<dbReference type="RefSeq" id="WP_134364783.1">
    <property type="nucleotide sequence ID" value="NZ_SOGJ01000037.1"/>
</dbReference>
<sequence>MGAPGDTFLSDYAVEARLGELRQRRMLLRELRDDVALAAARLTAGDLTGSWRSPAQQGYDAQRGDLAGDLRRAVGLIEEALVAVVTSIDEIRAARNAAAASIPASVSVPAPVSVLSR</sequence>
<accession>A0ABY2IUD8</accession>
<dbReference type="Proteomes" id="UP000298355">
    <property type="component" value="Unassembled WGS sequence"/>
</dbReference>
<protein>
    <recommendedName>
        <fullName evidence="3">WXG100 family type VII secretion target</fullName>
    </recommendedName>
</protein>
<evidence type="ECO:0000313" key="2">
    <source>
        <dbReference type="Proteomes" id="UP000298355"/>
    </source>
</evidence>
<keyword evidence="2" id="KW-1185">Reference proteome</keyword>
<evidence type="ECO:0000313" key="1">
    <source>
        <dbReference type="EMBL" id="TFC94849.1"/>
    </source>
</evidence>
<proteinExistence type="predicted"/>
<evidence type="ECO:0008006" key="3">
    <source>
        <dbReference type="Google" id="ProtNLM"/>
    </source>
</evidence>
<comment type="caution">
    <text evidence="1">The sequence shown here is derived from an EMBL/GenBank/DDBJ whole genome shotgun (WGS) entry which is preliminary data.</text>
</comment>
<name>A0ABY2IUD8_9MICO</name>
<dbReference type="EMBL" id="SOGJ01000037">
    <property type="protein sequence ID" value="TFC94849.1"/>
    <property type="molecule type" value="Genomic_DNA"/>
</dbReference>